<dbReference type="Proteomes" id="UP000789704">
    <property type="component" value="Unassembled WGS sequence"/>
</dbReference>
<dbReference type="AlphaFoldDB" id="A0A9N8RVD7"/>
<organism evidence="2 3">
    <name type="scientific">Paraburkholderia saeva</name>
    <dbReference type="NCBI Taxonomy" id="2777537"/>
    <lineage>
        <taxon>Bacteria</taxon>
        <taxon>Pseudomonadati</taxon>
        <taxon>Pseudomonadota</taxon>
        <taxon>Betaproteobacteria</taxon>
        <taxon>Burkholderiales</taxon>
        <taxon>Burkholderiaceae</taxon>
        <taxon>Paraburkholderia</taxon>
    </lineage>
</organism>
<dbReference type="EMBL" id="CAJQZC010000003">
    <property type="protein sequence ID" value="CAG4894839.1"/>
    <property type="molecule type" value="Genomic_DNA"/>
</dbReference>
<protein>
    <submittedName>
        <fullName evidence="2">Uncharacterized protein</fullName>
    </submittedName>
</protein>
<gene>
    <name evidence="2" type="ORF">LMG31841_02008</name>
</gene>
<keyword evidence="1" id="KW-0812">Transmembrane</keyword>
<reference evidence="2" key="1">
    <citation type="submission" date="2021-04" db="EMBL/GenBank/DDBJ databases">
        <authorList>
            <person name="Vanwijnsberghe S."/>
        </authorList>
    </citation>
    <scope>NUCLEOTIDE SEQUENCE</scope>
    <source>
        <strain evidence="2">LMG 31841</strain>
    </source>
</reference>
<keyword evidence="1" id="KW-0472">Membrane</keyword>
<feature type="transmembrane region" description="Helical" evidence="1">
    <location>
        <begin position="104"/>
        <end position="133"/>
    </location>
</feature>
<comment type="caution">
    <text evidence="2">The sequence shown here is derived from an EMBL/GenBank/DDBJ whole genome shotgun (WGS) entry which is preliminary data.</text>
</comment>
<keyword evidence="3" id="KW-1185">Reference proteome</keyword>
<accession>A0A9N8RVD7</accession>
<evidence type="ECO:0000313" key="2">
    <source>
        <dbReference type="EMBL" id="CAG4894839.1"/>
    </source>
</evidence>
<keyword evidence="1" id="KW-1133">Transmembrane helix</keyword>
<sequence>MNRLCAGTPQPVAKWRVMTGMFAAPLAWLAQTLVVEALAAQACFADDRPLHAPQLPWLEAALVAVSLVCFATGVSGSVVAWRASPYINRATPRERPPIPMRGHLDAFLAHVAAMCSTMFMFGLVATDVALLIVSPCGRW</sequence>
<name>A0A9N8RVD7_9BURK</name>
<feature type="transmembrane region" description="Helical" evidence="1">
    <location>
        <begin position="61"/>
        <end position="83"/>
    </location>
</feature>
<evidence type="ECO:0000313" key="3">
    <source>
        <dbReference type="Proteomes" id="UP000789704"/>
    </source>
</evidence>
<evidence type="ECO:0000256" key="1">
    <source>
        <dbReference type="SAM" id="Phobius"/>
    </source>
</evidence>
<proteinExistence type="predicted"/>
<dbReference type="RefSeq" id="WP_228876016.1">
    <property type="nucleotide sequence ID" value="NZ_CAJQYX010000001.1"/>
</dbReference>